<dbReference type="RefSeq" id="WP_115151055.1">
    <property type="nucleotide sequence ID" value="NZ_UGPP01000001.1"/>
</dbReference>
<proteinExistence type="predicted"/>
<dbReference type="EMBL" id="UGPP01000001">
    <property type="protein sequence ID" value="STY70422.1"/>
    <property type="molecule type" value="Genomic_DNA"/>
</dbReference>
<dbReference type="Proteomes" id="UP000255234">
    <property type="component" value="Unassembled WGS sequence"/>
</dbReference>
<dbReference type="AlphaFoldDB" id="A0A378NPX3"/>
<organism evidence="1 2">
    <name type="scientific">Megamonas hypermegale</name>
    <dbReference type="NCBI Taxonomy" id="158847"/>
    <lineage>
        <taxon>Bacteria</taxon>
        <taxon>Bacillati</taxon>
        <taxon>Bacillota</taxon>
        <taxon>Negativicutes</taxon>
        <taxon>Selenomonadales</taxon>
        <taxon>Selenomonadaceae</taxon>
        <taxon>Megamonas</taxon>
    </lineage>
</organism>
<sequence>MNNENNTISSPAWLMIGENHIGVTDKFEDIIAYNEEYLQPGQTIILKKGYADELFKEEQKILTIDNLRNSDGDSLIVPHRPTDFNLIERKSAPKQLIPIVEIFKNE</sequence>
<evidence type="ECO:0000313" key="1">
    <source>
        <dbReference type="EMBL" id="STY70422.1"/>
    </source>
</evidence>
<reference evidence="1 2" key="1">
    <citation type="submission" date="2018-06" db="EMBL/GenBank/DDBJ databases">
        <authorList>
            <consortium name="Pathogen Informatics"/>
            <person name="Doyle S."/>
        </authorList>
    </citation>
    <scope>NUCLEOTIDE SEQUENCE [LARGE SCALE GENOMIC DNA]</scope>
    <source>
        <strain evidence="1 2">NCTC10571</strain>
    </source>
</reference>
<gene>
    <name evidence="1" type="ORF">NCTC10571_00559</name>
</gene>
<name>A0A378NPX3_9FIRM</name>
<protein>
    <submittedName>
        <fullName evidence="1">Uncharacterized protein</fullName>
    </submittedName>
</protein>
<accession>A0A378NPX3</accession>
<evidence type="ECO:0000313" key="2">
    <source>
        <dbReference type="Proteomes" id="UP000255234"/>
    </source>
</evidence>